<dbReference type="SUPFAM" id="SSF81321">
    <property type="entry name" value="Family A G protein-coupled receptor-like"/>
    <property type="match status" value="1"/>
</dbReference>
<evidence type="ECO:0000256" key="11">
    <source>
        <dbReference type="ARBA" id="ARBA00023224"/>
    </source>
</evidence>
<dbReference type="Gene3D" id="1.20.1070.10">
    <property type="entry name" value="Rhodopsin 7-helix transmembrane proteins"/>
    <property type="match status" value="1"/>
</dbReference>
<keyword evidence="3" id="KW-1003">Cell membrane</keyword>
<evidence type="ECO:0000256" key="10">
    <source>
        <dbReference type="ARBA" id="ARBA00023180"/>
    </source>
</evidence>
<evidence type="ECO:0000256" key="13">
    <source>
        <dbReference type="SAM" id="Phobius"/>
    </source>
</evidence>
<dbReference type="GO" id="GO:0005886">
    <property type="term" value="C:plasma membrane"/>
    <property type="evidence" value="ECO:0007669"/>
    <property type="project" value="UniProtKB-SubCell"/>
</dbReference>
<dbReference type="PANTHER" id="PTHR45695">
    <property type="entry name" value="LEUCOKININ RECEPTOR-RELATED"/>
    <property type="match status" value="1"/>
</dbReference>
<evidence type="ECO:0000256" key="6">
    <source>
        <dbReference type="ARBA" id="ARBA00023040"/>
    </source>
</evidence>
<dbReference type="PANTHER" id="PTHR45695:SF23">
    <property type="entry name" value="GALANIN-LIKE G-PROTEIN COUPLED RECEPTOR NPR-9"/>
    <property type="match status" value="1"/>
</dbReference>
<keyword evidence="10" id="KW-0325">Glycoprotein</keyword>
<dbReference type="AlphaFoldDB" id="A0A9J2PGB9"/>
<proteinExistence type="inferred from homology"/>
<evidence type="ECO:0000256" key="5">
    <source>
        <dbReference type="ARBA" id="ARBA00022989"/>
    </source>
</evidence>
<comment type="similarity">
    <text evidence="2 12">Belongs to the G-protein coupled receptor 1 family.</text>
</comment>
<evidence type="ECO:0000313" key="16">
    <source>
        <dbReference type="WBParaSite" id="ALUE_0000837401-mRNA-1"/>
    </source>
</evidence>
<dbReference type="PROSITE" id="PS00237">
    <property type="entry name" value="G_PROTEIN_RECEP_F1_1"/>
    <property type="match status" value="1"/>
</dbReference>
<keyword evidence="15" id="KW-1185">Reference proteome</keyword>
<dbReference type="PRINTS" id="PR00237">
    <property type="entry name" value="GPCRRHODOPSN"/>
</dbReference>
<organism evidence="15 16">
    <name type="scientific">Ascaris lumbricoides</name>
    <name type="common">Giant roundworm</name>
    <dbReference type="NCBI Taxonomy" id="6252"/>
    <lineage>
        <taxon>Eukaryota</taxon>
        <taxon>Metazoa</taxon>
        <taxon>Ecdysozoa</taxon>
        <taxon>Nematoda</taxon>
        <taxon>Chromadorea</taxon>
        <taxon>Rhabditida</taxon>
        <taxon>Spirurina</taxon>
        <taxon>Ascaridomorpha</taxon>
        <taxon>Ascaridoidea</taxon>
        <taxon>Ascarididae</taxon>
        <taxon>Ascaris</taxon>
    </lineage>
</organism>
<feature type="domain" description="G-protein coupled receptors family 1 profile" evidence="14">
    <location>
        <begin position="47"/>
        <end position="321"/>
    </location>
</feature>
<feature type="transmembrane region" description="Helical" evidence="13">
    <location>
        <begin position="200"/>
        <end position="223"/>
    </location>
</feature>
<evidence type="ECO:0000256" key="1">
    <source>
        <dbReference type="ARBA" id="ARBA00004651"/>
    </source>
</evidence>
<comment type="subcellular location">
    <subcellularLocation>
        <location evidence="1">Cell membrane</location>
        <topology evidence="1">Multi-pass membrane protein</topology>
    </subcellularLocation>
</comment>
<dbReference type="Pfam" id="PF00001">
    <property type="entry name" value="7tm_1"/>
    <property type="match status" value="1"/>
</dbReference>
<feature type="transmembrane region" description="Helical" evidence="13">
    <location>
        <begin position="261"/>
        <end position="286"/>
    </location>
</feature>
<evidence type="ECO:0000256" key="9">
    <source>
        <dbReference type="ARBA" id="ARBA00023170"/>
    </source>
</evidence>
<reference evidence="16" key="1">
    <citation type="submission" date="2023-03" db="UniProtKB">
        <authorList>
            <consortium name="WormBaseParasite"/>
        </authorList>
    </citation>
    <scope>IDENTIFICATION</scope>
</reference>
<keyword evidence="9 12" id="KW-0675">Receptor</keyword>
<dbReference type="PRINTS" id="PR01012">
    <property type="entry name" value="NRPEPTIDEYR"/>
</dbReference>
<keyword evidence="6 12" id="KW-0297">G-protein coupled receptor</keyword>
<evidence type="ECO:0000256" key="7">
    <source>
        <dbReference type="ARBA" id="ARBA00023136"/>
    </source>
</evidence>
<sequence>MGLLDNISDEYRERVMQFYNETKRFEAQIGIVIPTIFAAVIAVGLIGNLLVVVVALHRQMRNSTNTLIIGLACSDLMFLTLCVPFTAIDYALPVWIFPRWMCSMINYLQHSAAYFSVWTLTLMAADRFLAVCFPVESMTLRNTSNTTVALAITYTAIVLSQIPVAQIHDIYEYDFIVETRSTCAIVRIATAEASVTEARLYFFSFNVFGYLLPLGITCVFYYFMLRRLWYTPRPGRGAEGMRGSMASRPETVKAKKKVTRLVFCVVVIWAFCWLPLNVCFMFSGVVYPETLVMKGGKLMVIVQILSQVLAYTNSCLNPILYAFLSDNFRKGFMRILTVTINICTLGRCCEENRETGPLDLTHCNNGTSMGGRHQSLMGSTGPLIRIRLSTQRLLGILGMQAPAEKFKPNVIFCKLEPFQESETGVNETSSLLKNERISTTNTTLRHVRKFGRLSEILVANDVDNYSSSRSRNLYGRNKNAKQFSSLSTLTCQ</sequence>
<dbReference type="CDD" id="cd15096">
    <property type="entry name" value="7tmA_AstA_R_insect"/>
    <property type="match status" value="1"/>
</dbReference>
<evidence type="ECO:0000256" key="3">
    <source>
        <dbReference type="ARBA" id="ARBA00022475"/>
    </source>
</evidence>
<accession>A0A9J2PGB9</accession>
<feature type="transmembrane region" description="Helical" evidence="13">
    <location>
        <begin position="29"/>
        <end position="56"/>
    </location>
</feature>
<keyword evidence="8" id="KW-1015">Disulfide bond</keyword>
<dbReference type="InterPro" id="IPR017452">
    <property type="entry name" value="GPCR_Rhodpsn_7TM"/>
</dbReference>
<feature type="transmembrane region" description="Helical" evidence="13">
    <location>
        <begin position="112"/>
        <end position="135"/>
    </location>
</feature>
<evidence type="ECO:0000256" key="12">
    <source>
        <dbReference type="RuleBase" id="RU000688"/>
    </source>
</evidence>
<dbReference type="GO" id="GO:0004983">
    <property type="term" value="F:neuropeptide Y receptor activity"/>
    <property type="evidence" value="ECO:0007669"/>
    <property type="project" value="InterPro"/>
</dbReference>
<dbReference type="Proteomes" id="UP000036681">
    <property type="component" value="Unplaced"/>
</dbReference>
<keyword evidence="4 12" id="KW-0812">Transmembrane</keyword>
<dbReference type="PROSITE" id="PS50262">
    <property type="entry name" value="G_PROTEIN_RECEP_F1_2"/>
    <property type="match status" value="1"/>
</dbReference>
<feature type="transmembrane region" description="Helical" evidence="13">
    <location>
        <begin position="68"/>
        <end position="92"/>
    </location>
</feature>
<evidence type="ECO:0000256" key="8">
    <source>
        <dbReference type="ARBA" id="ARBA00023157"/>
    </source>
</evidence>
<keyword evidence="5 13" id="KW-1133">Transmembrane helix</keyword>
<evidence type="ECO:0000256" key="4">
    <source>
        <dbReference type="ARBA" id="ARBA00022692"/>
    </source>
</evidence>
<evidence type="ECO:0000313" key="15">
    <source>
        <dbReference type="Proteomes" id="UP000036681"/>
    </source>
</evidence>
<dbReference type="InterPro" id="IPR000276">
    <property type="entry name" value="GPCR_Rhodpsn"/>
</dbReference>
<name>A0A9J2PGB9_ASCLU</name>
<feature type="transmembrane region" description="Helical" evidence="13">
    <location>
        <begin position="147"/>
        <end position="165"/>
    </location>
</feature>
<keyword evidence="7 13" id="KW-0472">Membrane</keyword>
<dbReference type="WBParaSite" id="ALUE_0000837401-mRNA-1">
    <property type="protein sequence ID" value="ALUE_0000837401-mRNA-1"/>
    <property type="gene ID" value="ALUE_0000837401"/>
</dbReference>
<dbReference type="InterPro" id="IPR000611">
    <property type="entry name" value="NPY_rcpt"/>
</dbReference>
<keyword evidence="11 12" id="KW-0807">Transducer</keyword>
<feature type="transmembrane region" description="Helical" evidence="13">
    <location>
        <begin position="298"/>
        <end position="324"/>
    </location>
</feature>
<evidence type="ECO:0000259" key="14">
    <source>
        <dbReference type="PROSITE" id="PS50262"/>
    </source>
</evidence>
<protein>
    <submittedName>
        <fullName evidence="16">G-protein coupled receptors family 1 profile domain-containing protein</fullName>
    </submittedName>
</protein>
<evidence type="ECO:0000256" key="2">
    <source>
        <dbReference type="ARBA" id="ARBA00010663"/>
    </source>
</evidence>